<evidence type="ECO:0000256" key="6">
    <source>
        <dbReference type="ARBA" id="ARBA00079393"/>
    </source>
</evidence>
<dbReference type="OrthoDB" id="271937at2759"/>
<dbReference type="Pfam" id="PF21237">
    <property type="entry name" value="Pus10_N_euk"/>
    <property type="match status" value="1"/>
</dbReference>
<evidence type="ECO:0000313" key="11">
    <source>
        <dbReference type="Proteomes" id="UP000639338"/>
    </source>
</evidence>
<dbReference type="InterPro" id="IPR048742">
    <property type="entry name" value="Pus10_N_euk"/>
</dbReference>
<feature type="domain" description="Pus10-like C-terminal" evidence="9">
    <location>
        <begin position="252"/>
        <end position="500"/>
    </location>
</feature>
<dbReference type="FunFam" id="3.30.70.2510:FF:000001">
    <property type="entry name" value="tRNA pseudouridine synthase Pus10"/>
    <property type="match status" value="1"/>
</dbReference>
<evidence type="ECO:0000256" key="1">
    <source>
        <dbReference type="ARBA" id="ARBA00009652"/>
    </source>
</evidence>
<dbReference type="EMBL" id="JACMRX010000004">
    <property type="protein sequence ID" value="KAF7991060.1"/>
    <property type="molecule type" value="Genomic_DNA"/>
</dbReference>
<dbReference type="AlphaFoldDB" id="A0A834XSH0"/>
<dbReference type="GO" id="GO:0031119">
    <property type="term" value="P:tRNA pseudouridine synthesis"/>
    <property type="evidence" value="ECO:0007669"/>
    <property type="project" value="TreeGrafter"/>
</dbReference>
<reference evidence="10 11" key="1">
    <citation type="submission" date="2020-08" db="EMBL/GenBank/DDBJ databases">
        <title>Aphidius gifuensis genome sequencing and assembly.</title>
        <authorList>
            <person name="Du Z."/>
        </authorList>
    </citation>
    <scope>NUCLEOTIDE SEQUENCE [LARGE SCALE GENOMIC DNA]</scope>
    <source>
        <strain evidence="10">YNYX2018</strain>
        <tissue evidence="10">Adults</tissue>
    </source>
</reference>
<name>A0A834XSH0_APHGI</name>
<dbReference type="Proteomes" id="UP000639338">
    <property type="component" value="Unassembled WGS sequence"/>
</dbReference>
<evidence type="ECO:0000313" key="10">
    <source>
        <dbReference type="EMBL" id="KAF7991060.1"/>
    </source>
</evidence>
<dbReference type="PANTHER" id="PTHR21568">
    <property type="entry name" value="TRNA PSEUDOURIDINE SYNTHASE PUS10"/>
    <property type="match status" value="1"/>
</dbReference>
<dbReference type="Gene3D" id="3.30.70.3190">
    <property type="match status" value="1"/>
</dbReference>
<evidence type="ECO:0000259" key="8">
    <source>
        <dbReference type="Pfam" id="PF21237"/>
    </source>
</evidence>
<accession>A0A834XSH0</accession>
<dbReference type="GO" id="GO:0003723">
    <property type="term" value="F:RNA binding"/>
    <property type="evidence" value="ECO:0007669"/>
    <property type="project" value="InterPro"/>
</dbReference>
<gene>
    <name evidence="10" type="ORF">HCN44_002622</name>
</gene>
<dbReference type="Gene3D" id="3.30.70.2510">
    <property type="match status" value="1"/>
</dbReference>
<dbReference type="SUPFAM" id="SSF55120">
    <property type="entry name" value="Pseudouridine synthase"/>
    <property type="match status" value="1"/>
</dbReference>
<feature type="domain" description="Pus10 N-terminal eukaryotes" evidence="8">
    <location>
        <begin position="64"/>
        <end position="246"/>
    </location>
</feature>
<evidence type="ECO:0000256" key="3">
    <source>
        <dbReference type="ARBA" id="ARBA00022694"/>
    </source>
</evidence>
<evidence type="ECO:0000256" key="5">
    <source>
        <dbReference type="ARBA" id="ARBA00075270"/>
    </source>
</evidence>
<protein>
    <recommendedName>
        <fullName evidence="2">tRNA pseudouridine(55) synthase</fullName>
        <ecNumber evidence="2">5.4.99.25</ecNumber>
    </recommendedName>
    <alternativeName>
        <fullName evidence="7">tRNA pseudouridine 55 synthase</fullName>
    </alternativeName>
    <alternativeName>
        <fullName evidence="5">tRNA pseudouridylate synthase</fullName>
    </alternativeName>
    <alternativeName>
        <fullName evidence="6">tRNA-uridine isomerase</fullName>
    </alternativeName>
</protein>
<dbReference type="InterPro" id="IPR048741">
    <property type="entry name" value="Pus10-like_C"/>
</dbReference>
<dbReference type="InterPro" id="IPR039894">
    <property type="entry name" value="Pus10-like"/>
</dbReference>
<evidence type="ECO:0000256" key="4">
    <source>
        <dbReference type="ARBA" id="ARBA00023235"/>
    </source>
</evidence>
<dbReference type="Pfam" id="PF21238">
    <property type="entry name" value="Pus10_C"/>
    <property type="match status" value="1"/>
</dbReference>
<dbReference type="InterPro" id="IPR020103">
    <property type="entry name" value="PsdUridine_synth_cat_dom_sf"/>
</dbReference>
<dbReference type="EC" id="5.4.99.25" evidence="2"/>
<comment type="similarity">
    <text evidence="1">Belongs to the pseudouridine synthase Pus10 family.</text>
</comment>
<sequence length="505" mass="57613">MDSSIAPELECKIYKYLLDSGCCYSCCLRFLGTKSTEYFFDPIKTSLKLNFINADDEIKSETRCISCLGILDDAIEKEAVQKIKEAIKNGGYDSSTFTFALSLPVSLTIRETSIQIALSKKFNLSEYQLIGLKLKTWSVKDVWKAQVVPIIENECLMKNVTAPVPSLFSIDISFINDTDEIECNKLLKKCDPNFVESKHKHVNDKIYSRNTIEKILSSVKEENFIEYFNIPIDRPAEIIKVDKVGCSHGSIFIGGRYTKFNRKLSQTPWFINGEKKMETSVQELICEFIVEHTKAESLKFLSSGREDVDVRTINSGRPFAVELVNPKITNISDDEFNDMVTKINASTDMVQVTSRLKLLNSDDLKRLKEGENQKSKFYRALCLLRSNTADTIDFEKLNSIKNLEIIQKTPIRVLHRRPLASRPRFIHDLRGRLLTQQEIIKLSINTPENVLKNLFVLDLKTQAGTYVKEFVHGDFCRTKPNLGDLLHEDVDIVALDVTGINLHWP</sequence>
<keyword evidence="11" id="KW-1185">Reference proteome</keyword>
<evidence type="ECO:0000256" key="7">
    <source>
        <dbReference type="ARBA" id="ARBA00083669"/>
    </source>
</evidence>
<keyword evidence="3" id="KW-0819">tRNA processing</keyword>
<dbReference type="PANTHER" id="PTHR21568:SF0">
    <property type="entry name" value="TRNA PSEUDOURIDINE SYNTHASE PUS10"/>
    <property type="match status" value="1"/>
</dbReference>
<evidence type="ECO:0000256" key="2">
    <source>
        <dbReference type="ARBA" id="ARBA00012787"/>
    </source>
</evidence>
<dbReference type="GO" id="GO:0160148">
    <property type="term" value="F:tRNA pseudouridine(55) synthase activity"/>
    <property type="evidence" value="ECO:0007669"/>
    <property type="project" value="UniProtKB-EC"/>
</dbReference>
<dbReference type="FunFam" id="3.30.70.3190:FF:000001">
    <property type="entry name" value="tRNA pseudouridine synthase Pus10"/>
    <property type="match status" value="1"/>
</dbReference>
<organism evidence="10 11">
    <name type="scientific">Aphidius gifuensis</name>
    <name type="common">Parasitoid wasp</name>
    <dbReference type="NCBI Taxonomy" id="684658"/>
    <lineage>
        <taxon>Eukaryota</taxon>
        <taxon>Metazoa</taxon>
        <taxon>Ecdysozoa</taxon>
        <taxon>Arthropoda</taxon>
        <taxon>Hexapoda</taxon>
        <taxon>Insecta</taxon>
        <taxon>Pterygota</taxon>
        <taxon>Neoptera</taxon>
        <taxon>Endopterygota</taxon>
        <taxon>Hymenoptera</taxon>
        <taxon>Apocrita</taxon>
        <taxon>Ichneumonoidea</taxon>
        <taxon>Braconidae</taxon>
        <taxon>Aphidiinae</taxon>
        <taxon>Aphidius</taxon>
    </lineage>
</organism>
<keyword evidence="4" id="KW-0413">Isomerase</keyword>
<evidence type="ECO:0000259" key="9">
    <source>
        <dbReference type="Pfam" id="PF21238"/>
    </source>
</evidence>
<proteinExistence type="inferred from homology"/>
<comment type="caution">
    <text evidence="10">The sequence shown here is derived from an EMBL/GenBank/DDBJ whole genome shotgun (WGS) entry which is preliminary data.</text>
</comment>